<keyword evidence="3 7" id="KW-0812">Transmembrane</keyword>
<name>A0ABQ1MY84_9BACT</name>
<organism evidence="8 9">
    <name type="scientific">Belliella aquatica</name>
    <dbReference type="NCBI Taxonomy" id="1323734"/>
    <lineage>
        <taxon>Bacteria</taxon>
        <taxon>Pseudomonadati</taxon>
        <taxon>Bacteroidota</taxon>
        <taxon>Cytophagia</taxon>
        <taxon>Cytophagales</taxon>
        <taxon>Cyclobacteriaceae</taxon>
        <taxon>Belliella</taxon>
    </lineage>
</organism>
<evidence type="ECO:0000256" key="2">
    <source>
        <dbReference type="ARBA" id="ARBA00022448"/>
    </source>
</evidence>
<dbReference type="PANTHER" id="PTHR11706:SF33">
    <property type="entry name" value="NATURAL RESISTANCE-ASSOCIATED MACROPHAGE PROTEIN 2"/>
    <property type="match status" value="1"/>
</dbReference>
<evidence type="ECO:0000256" key="4">
    <source>
        <dbReference type="ARBA" id="ARBA00022847"/>
    </source>
</evidence>
<keyword evidence="9" id="KW-1185">Reference proteome</keyword>
<evidence type="ECO:0000313" key="9">
    <source>
        <dbReference type="Proteomes" id="UP000635885"/>
    </source>
</evidence>
<dbReference type="Pfam" id="PF01566">
    <property type="entry name" value="Nramp"/>
    <property type="match status" value="1"/>
</dbReference>
<feature type="transmembrane region" description="Helical" evidence="7">
    <location>
        <begin position="149"/>
        <end position="171"/>
    </location>
</feature>
<dbReference type="PRINTS" id="PR00447">
    <property type="entry name" value="NATRESASSCMP"/>
</dbReference>
<evidence type="ECO:0000256" key="3">
    <source>
        <dbReference type="ARBA" id="ARBA00022692"/>
    </source>
</evidence>
<feature type="transmembrane region" description="Helical" evidence="7">
    <location>
        <begin position="231"/>
        <end position="257"/>
    </location>
</feature>
<dbReference type="RefSeq" id="WP_188443659.1">
    <property type="nucleotide sequence ID" value="NZ_BMFD01000011.1"/>
</dbReference>
<feature type="transmembrane region" description="Helical" evidence="7">
    <location>
        <begin position="191"/>
        <end position="210"/>
    </location>
</feature>
<dbReference type="Proteomes" id="UP000635885">
    <property type="component" value="Unassembled WGS sequence"/>
</dbReference>
<evidence type="ECO:0000256" key="5">
    <source>
        <dbReference type="ARBA" id="ARBA00022989"/>
    </source>
</evidence>
<evidence type="ECO:0000256" key="7">
    <source>
        <dbReference type="SAM" id="Phobius"/>
    </source>
</evidence>
<feature type="transmembrane region" description="Helical" evidence="7">
    <location>
        <begin position="377"/>
        <end position="399"/>
    </location>
</feature>
<keyword evidence="2" id="KW-0813">Transport</keyword>
<feature type="transmembrane region" description="Helical" evidence="7">
    <location>
        <begin position="37"/>
        <end position="60"/>
    </location>
</feature>
<feature type="transmembrane region" description="Helical" evidence="7">
    <location>
        <begin position="81"/>
        <end position="101"/>
    </location>
</feature>
<keyword evidence="6 7" id="KW-0472">Membrane</keyword>
<sequence length="403" mass="43065">MSWRKYIGPGPLVAAAFIGPGTVTVCTIAGVNFGYELLWALALSIVATVVLQEMAARIGLLTQKGLAAVISEFIQKGVVRYFSIALVLMAIVLGNAAYEAGNISGGAMGAELFFQLPDLNFGQLEISLMNFLIGSIALLLLLTGNFKTITRYLTILVILMSLAFLITAILLKPNFYALVSGFAPNVNSENILNIVALIGTTVVPYNLFLHSTLVSKKWNEISDIKYIRFDTVVSVVIGGLVSMAIVVTAASGKILAVESAADLAIGLETLLGNYAKYFMAFGLFSAGVTSAITAPLAGAMVVCGCFGWSTEIQSRAMRLSIIVILGLGLIFSSFGIKPIQLISWAQISNGILLPLLSAYILWLVNKKSVMKDHVNTLSLNIIGGVIWLITLTLGVWSVYKVLL</sequence>
<proteinExistence type="predicted"/>
<evidence type="ECO:0000256" key="6">
    <source>
        <dbReference type="ARBA" id="ARBA00023136"/>
    </source>
</evidence>
<reference evidence="9" key="1">
    <citation type="journal article" date="2019" name="Int. J. Syst. Evol. Microbiol.">
        <title>The Global Catalogue of Microorganisms (GCM) 10K type strain sequencing project: providing services to taxonomists for standard genome sequencing and annotation.</title>
        <authorList>
            <consortium name="The Broad Institute Genomics Platform"/>
            <consortium name="The Broad Institute Genome Sequencing Center for Infectious Disease"/>
            <person name="Wu L."/>
            <person name="Ma J."/>
        </authorList>
    </citation>
    <scope>NUCLEOTIDE SEQUENCE [LARGE SCALE GENOMIC DNA]</scope>
    <source>
        <strain evidence="9">CGMCC 1.12479</strain>
    </source>
</reference>
<dbReference type="EMBL" id="BMFD01000011">
    <property type="protein sequence ID" value="GGC47239.1"/>
    <property type="molecule type" value="Genomic_DNA"/>
</dbReference>
<dbReference type="InterPro" id="IPR001046">
    <property type="entry name" value="NRAMP_fam"/>
</dbReference>
<feature type="transmembrane region" description="Helical" evidence="7">
    <location>
        <begin position="319"/>
        <end position="336"/>
    </location>
</feature>
<evidence type="ECO:0000313" key="8">
    <source>
        <dbReference type="EMBL" id="GGC47239.1"/>
    </source>
</evidence>
<gene>
    <name evidence="8" type="primary">mntH</name>
    <name evidence="8" type="ORF">GCM10010993_27330</name>
</gene>
<protein>
    <submittedName>
        <fullName evidence="8">Manganese transporter</fullName>
    </submittedName>
</protein>
<feature type="transmembrane region" description="Helical" evidence="7">
    <location>
        <begin position="342"/>
        <end position="365"/>
    </location>
</feature>
<feature type="transmembrane region" description="Helical" evidence="7">
    <location>
        <begin position="12"/>
        <end position="31"/>
    </location>
</feature>
<evidence type="ECO:0000256" key="1">
    <source>
        <dbReference type="ARBA" id="ARBA00004141"/>
    </source>
</evidence>
<keyword evidence="4" id="KW-0769">Symport</keyword>
<comment type="caution">
    <text evidence="8">The sequence shown here is derived from an EMBL/GenBank/DDBJ whole genome shotgun (WGS) entry which is preliminary data.</text>
</comment>
<accession>A0ABQ1MY84</accession>
<comment type="subcellular location">
    <subcellularLocation>
        <location evidence="1">Membrane</location>
        <topology evidence="1">Multi-pass membrane protein</topology>
    </subcellularLocation>
</comment>
<feature type="transmembrane region" description="Helical" evidence="7">
    <location>
        <begin position="277"/>
        <end position="307"/>
    </location>
</feature>
<keyword evidence="5 7" id="KW-1133">Transmembrane helix</keyword>
<feature type="transmembrane region" description="Helical" evidence="7">
    <location>
        <begin position="121"/>
        <end position="142"/>
    </location>
</feature>
<dbReference type="PANTHER" id="PTHR11706">
    <property type="entry name" value="SOLUTE CARRIER PROTEIN FAMILY 11 MEMBER"/>
    <property type="match status" value="1"/>
</dbReference>
<dbReference type="NCBIfam" id="NF037982">
    <property type="entry name" value="Nramp_1"/>
    <property type="match status" value="1"/>
</dbReference>